<gene>
    <name evidence="8" type="ORF">BBJ29_008622</name>
    <name evidence="7" type="ORF">BBP00_00009197</name>
</gene>
<comment type="caution">
    <text evidence="7">The sequence shown here is derived from an EMBL/GenBank/DDBJ whole genome shotgun (WGS) entry which is preliminary data.</text>
</comment>
<evidence type="ECO:0000256" key="5">
    <source>
        <dbReference type="RuleBase" id="RU367124"/>
    </source>
</evidence>
<keyword evidence="3 5" id="KW-0964">Secreted</keyword>
<dbReference type="OrthoDB" id="125047at2759"/>
<dbReference type="EMBL" id="MBDO02000579">
    <property type="protein sequence ID" value="RLN53785.1"/>
    <property type="molecule type" value="Genomic_DNA"/>
</dbReference>
<feature type="compositionally biased region" description="Acidic residues" evidence="6">
    <location>
        <begin position="78"/>
        <end position="99"/>
    </location>
</feature>
<dbReference type="EMBL" id="MBAD02001145">
    <property type="protein sequence ID" value="RLN58038.1"/>
    <property type="molecule type" value="Genomic_DNA"/>
</dbReference>
<keyword evidence="4" id="KW-0732">Signal</keyword>
<dbReference type="Proteomes" id="UP000284657">
    <property type="component" value="Unassembled WGS sequence"/>
</dbReference>
<evidence type="ECO:0000256" key="3">
    <source>
        <dbReference type="ARBA" id="ARBA00022525"/>
    </source>
</evidence>
<evidence type="ECO:0000313" key="10">
    <source>
        <dbReference type="Proteomes" id="UP000284657"/>
    </source>
</evidence>
<comment type="domain">
    <text evidence="5">The RxLR-dEER motif acts to carry the protein into the host cell cytoplasm through binding to cell surface phosphatidylinositol-3-phosphate.</text>
</comment>
<dbReference type="Proteomes" id="UP000277300">
    <property type="component" value="Unassembled WGS sequence"/>
</dbReference>
<comment type="function">
    <text evidence="5">Effector that suppresses plant defense responses during pathogen infection.</text>
</comment>
<sequence>MTARTVTYYMYLSAYPSSRSGFLLATATALLASSNAVSAARDVDHAALSKMSSLNPMDSVDSVQGNGNQFLRTSKAIEDDDDSEEDLEDDTKDDSDDEERGLLDVVKHASLKFIDDLAGDLVAVPGAVKYVTGENMEVFKAIAGKHATMTKAALKKDADYQL</sequence>
<evidence type="ECO:0000313" key="7">
    <source>
        <dbReference type="EMBL" id="RLN53785.1"/>
    </source>
</evidence>
<comment type="subcellular location">
    <subcellularLocation>
        <location evidence="1 5">Secreted</location>
    </subcellularLocation>
</comment>
<evidence type="ECO:0000256" key="6">
    <source>
        <dbReference type="SAM" id="MobiDB-lite"/>
    </source>
</evidence>
<evidence type="ECO:0000256" key="4">
    <source>
        <dbReference type="ARBA" id="ARBA00022729"/>
    </source>
</evidence>
<evidence type="ECO:0000313" key="8">
    <source>
        <dbReference type="EMBL" id="RLN58038.1"/>
    </source>
</evidence>
<name>A0A3F2RDB3_9STRA</name>
<evidence type="ECO:0000256" key="2">
    <source>
        <dbReference type="ARBA" id="ARBA00010400"/>
    </source>
</evidence>
<proteinExistence type="inferred from homology"/>
<organism evidence="7 9">
    <name type="scientific">Phytophthora kernoviae</name>
    <dbReference type="NCBI Taxonomy" id="325452"/>
    <lineage>
        <taxon>Eukaryota</taxon>
        <taxon>Sar</taxon>
        <taxon>Stramenopiles</taxon>
        <taxon>Oomycota</taxon>
        <taxon>Peronosporomycetes</taxon>
        <taxon>Peronosporales</taxon>
        <taxon>Peronosporaceae</taxon>
        <taxon>Phytophthora</taxon>
    </lineage>
</organism>
<reference evidence="9 10" key="1">
    <citation type="submission" date="2018-07" db="EMBL/GenBank/DDBJ databases">
        <title>Genome sequencing of oomycete isolates from Chile give support for New Zealand origin for Phytophthora kernoviae and make available the first Nothophytophthora sp. genome.</title>
        <authorList>
            <person name="Studholme D.J."/>
            <person name="Sanfuentes E."/>
            <person name="Panda P."/>
            <person name="Hill R."/>
            <person name="Sambles C."/>
            <person name="Grant M."/>
            <person name="Williams N.M."/>
            <person name="Mcdougal R.L."/>
        </authorList>
    </citation>
    <scope>NUCLEOTIDE SEQUENCE [LARGE SCALE GENOMIC DNA]</scope>
    <source>
        <strain evidence="7">Chile6</strain>
        <strain evidence="8">Chile7</strain>
    </source>
</reference>
<evidence type="ECO:0000256" key="1">
    <source>
        <dbReference type="ARBA" id="ARBA00004613"/>
    </source>
</evidence>
<comment type="similarity">
    <text evidence="2 5">Belongs to the RxLR effector family.</text>
</comment>
<protein>
    <recommendedName>
        <fullName evidence="5">RxLR effector protein</fullName>
    </recommendedName>
</protein>
<feature type="region of interest" description="Disordered" evidence="6">
    <location>
        <begin position="71"/>
        <end position="100"/>
    </location>
</feature>
<dbReference type="InterPro" id="IPR031825">
    <property type="entry name" value="RXLR"/>
</dbReference>
<dbReference type="GO" id="GO:0005576">
    <property type="term" value="C:extracellular region"/>
    <property type="evidence" value="ECO:0007669"/>
    <property type="project" value="UniProtKB-SubCell"/>
</dbReference>
<dbReference type="Pfam" id="PF16810">
    <property type="entry name" value="RXLR"/>
    <property type="match status" value="1"/>
</dbReference>
<accession>A0A3F2RDB3</accession>
<evidence type="ECO:0000313" key="9">
    <source>
        <dbReference type="Proteomes" id="UP000277300"/>
    </source>
</evidence>
<dbReference type="AlphaFoldDB" id="A0A3F2RDB3"/>